<reference evidence="1" key="1">
    <citation type="submission" date="2017-03" db="EMBL/GenBank/DDBJ databases">
        <title>The mitochondrial genome of the carnivorous plant Utricularia reniformis (Lentibulariaceae): structure, comparative analysis and evolutionary landmarks.</title>
        <authorList>
            <person name="Silva S.R."/>
            <person name="Alvarenga D.O."/>
            <person name="Michael T.P."/>
            <person name="Miranda V.F.O."/>
            <person name="Varani A.M."/>
        </authorList>
    </citation>
    <scope>NUCLEOTIDE SEQUENCE</scope>
</reference>
<dbReference type="AlphaFoldDB" id="A0A1Y0B1G6"/>
<name>A0A1Y0B1G6_9LAMI</name>
<proteinExistence type="predicted"/>
<organism evidence="1">
    <name type="scientific">Utricularia reniformis</name>
    <dbReference type="NCBI Taxonomy" id="192314"/>
    <lineage>
        <taxon>Eukaryota</taxon>
        <taxon>Viridiplantae</taxon>
        <taxon>Streptophyta</taxon>
        <taxon>Embryophyta</taxon>
        <taxon>Tracheophyta</taxon>
        <taxon>Spermatophyta</taxon>
        <taxon>Magnoliopsida</taxon>
        <taxon>eudicotyledons</taxon>
        <taxon>Gunneridae</taxon>
        <taxon>Pentapetalae</taxon>
        <taxon>asterids</taxon>
        <taxon>lamiids</taxon>
        <taxon>Lamiales</taxon>
        <taxon>Lentibulariaceae</taxon>
        <taxon>Utricularia</taxon>
    </lineage>
</organism>
<sequence>MRWIGESSEGVIAWMSKHDRKSSVKFSKMSEGFLG</sequence>
<dbReference type="EMBL" id="KY774314">
    <property type="protein sequence ID" value="ART31292.1"/>
    <property type="molecule type" value="Genomic_DNA"/>
</dbReference>
<evidence type="ECO:0000313" key="1">
    <source>
        <dbReference type="EMBL" id="ART31292.1"/>
    </source>
</evidence>
<keyword evidence="1" id="KW-0496">Mitochondrion</keyword>
<geneLocation type="mitochondrion" evidence="1"/>
<gene>
    <name evidence="1" type="ORF">AEK19_MT1070</name>
</gene>
<accession>A0A1Y0B1G6</accession>
<protein>
    <submittedName>
        <fullName evidence="1">Uncharacterized protein</fullName>
    </submittedName>
</protein>